<dbReference type="Gene3D" id="1.20.1250.20">
    <property type="entry name" value="MFS general substrate transporter like domains"/>
    <property type="match status" value="1"/>
</dbReference>
<evidence type="ECO:0000313" key="9">
    <source>
        <dbReference type="EMBL" id="CAG8970932.1"/>
    </source>
</evidence>
<dbReference type="Pfam" id="PF07690">
    <property type="entry name" value="MFS_1"/>
    <property type="match status" value="1"/>
</dbReference>
<feature type="transmembrane region" description="Helical" evidence="7">
    <location>
        <begin position="74"/>
        <end position="93"/>
    </location>
</feature>
<comment type="caution">
    <text evidence="9">The sequence shown here is derived from an EMBL/GenBank/DDBJ whole genome shotgun (WGS) entry which is preliminary data.</text>
</comment>
<feature type="transmembrane region" description="Helical" evidence="7">
    <location>
        <begin position="113"/>
        <end position="133"/>
    </location>
</feature>
<comment type="subcellular location">
    <subcellularLocation>
        <location evidence="1">Membrane</location>
        <topology evidence="1">Multi-pass membrane protein</topology>
    </subcellularLocation>
</comment>
<evidence type="ECO:0000256" key="4">
    <source>
        <dbReference type="ARBA" id="ARBA00022989"/>
    </source>
</evidence>
<organism evidence="9 10">
    <name type="scientific">Hymenoscyphus albidus</name>
    <dbReference type="NCBI Taxonomy" id="595503"/>
    <lineage>
        <taxon>Eukaryota</taxon>
        <taxon>Fungi</taxon>
        <taxon>Dikarya</taxon>
        <taxon>Ascomycota</taxon>
        <taxon>Pezizomycotina</taxon>
        <taxon>Leotiomycetes</taxon>
        <taxon>Helotiales</taxon>
        <taxon>Helotiaceae</taxon>
        <taxon>Hymenoscyphus</taxon>
    </lineage>
</organism>
<dbReference type="FunFam" id="1.20.1250.20:FF:000034">
    <property type="entry name" value="MFS general substrate transporter"/>
    <property type="match status" value="1"/>
</dbReference>
<evidence type="ECO:0000256" key="3">
    <source>
        <dbReference type="ARBA" id="ARBA00022692"/>
    </source>
</evidence>
<dbReference type="GO" id="GO:0005886">
    <property type="term" value="C:plasma membrane"/>
    <property type="evidence" value="ECO:0007669"/>
    <property type="project" value="TreeGrafter"/>
</dbReference>
<name>A0A9N9LDZ8_9HELO</name>
<feature type="domain" description="Major facilitator superfamily (MFS) profile" evidence="8">
    <location>
        <begin position="74"/>
        <end position="491"/>
    </location>
</feature>
<feature type="transmembrane region" description="Helical" evidence="7">
    <location>
        <begin position="457"/>
        <end position="481"/>
    </location>
</feature>
<evidence type="ECO:0000259" key="8">
    <source>
        <dbReference type="PROSITE" id="PS50850"/>
    </source>
</evidence>
<feature type="transmembrane region" description="Helical" evidence="7">
    <location>
        <begin position="304"/>
        <end position="324"/>
    </location>
</feature>
<dbReference type="PANTHER" id="PTHR43791:SF46">
    <property type="entry name" value="MAJOR FACILITATOR SUPERFAMILY (MFS) PROFILE DOMAIN-CONTAINING PROTEIN-RELATED"/>
    <property type="match status" value="1"/>
</dbReference>
<feature type="region of interest" description="Disordered" evidence="6">
    <location>
        <begin position="1"/>
        <end position="23"/>
    </location>
</feature>
<dbReference type="OrthoDB" id="2985014at2759"/>
<dbReference type="FunFam" id="1.20.1250.20:FF:000068">
    <property type="entry name" value="MFS general substrate transporter"/>
    <property type="match status" value="1"/>
</dbReference>
<reference evidence="9" key="1">
    <citation type="submission" date="2021-07" db="EMBL/GenBank/DDBJ databases">
        <authorList>
            <person name="Durling M."/>
        </authorList>
    </citation>
    <scope>NUCLEOTIDE SEQUENCE</scope>
</reference>
<feature type="transmembrane region" description="Helical" evidence="7">
    <location>
        <begin position="200"/>
        <end position="221"/>
    </location>
</feature>
<evidence type="ECO:0000256" key="7">
    <source>
        <dbReference type="SAM" id="Phobius"/>
    </source>
</evidence>
<dbReference type="PANTHER" id="PTHR43791">
    <property type="entry name" value="PERMEASE-RELATED"/>
    <property type="match status" value="1"/>
</dbReference>
<feature type="transmembrane region" description="Helical" evidence="7">
    <location>
        <begin position="170"/>
        <end position="188"/>
    </location>
</feature>
<feature type="transmembrane region" description="Helical" evidence="7">
    <location>
        <begin position="344"/>
        <end position="361"/>
    </location>
</feature>
<feature type="transmembrane region" description="Helical" evidence="7">
    <location>
        <begin position="233"/>
        <end position="255"/>
    </location>
</feature>
<dbReference type="GO" id="GO:0022857">
    <property type="term" value="F:transmembrane transporter activity"/>
    <property type="evidence" value="ECO:0007669"/>
    <property type="project" value="InterPro"/>
</dbReference>
<feature type="transmembrane region" description="Helical" evidence="7">
    <location>
        <begin position="429"/>
        <end position="451"/>
    </location>
</feature>
<dbReference type="InterPro" id="IPR036259">
    <property type="entry name" value="MFS_trans_sf"/>
</dbReference>
<evidence type="ECO:0000256" key="6">
    <source>
        <dbReference type="SAM" id="MobiDB-lite"/>
    </source>
</evidence>
<dbReference type="InterPro" id="IPR020846">
    <property type="entry name" value="MFS_dom"/>
</dbReference>
<feature type="compositionally biased region" description="Basic and acidic residues" evidence="6">
    <location>
        <begin position="1"/>
        <end position="11"/>
    </location>
</feature>
<keyword evidence="3 7" id="KW-0812">Transmembrane</keyword>
<dbReference type="AlphaFoldDB" id="A0A9N9LDZ8"/>
<gene>
    <name evidence="9" type="ORF">HYALB_00000912</name>
</gene>
<keyword evidence="5 7" id="KW-0472">Membrane</keyword>
<dbReference type="InterPro" id="IPR011701">
    <property type="entry name" value="MFS"/>
</dbReference>
<protein>
    <recommendedName>
        <fullName evidence="8">Major facilitator superfamily (MFS) profile domain-containing protein</fullName>
    </recommendedName>
</protein>
<keyword evidence="4 7" id="KW-1133">Transmembrane helix</keyword>
<feature type="transmembrane region" description="Helical" evidence="7">
    <location>
        <begin position="368"/>
        <end position="388"/>
    </location>
</feature>
<dbReference type="EMBL" id="CAJVRM010000003">
    <property type="protein sequence ID" value="CAG8970932.1"/>
    <property type="molecule type" value="Genomic_DNA"/>
</dbReference>
<proteinExistence type="predicted"/>
<accession>A0A9N9LDZ8</accession>
<dbReference type="SUPFAM" id="SSF103473">
    <property type="entry name" value="MFS general substrate transporter"/>
    <property type="match status" value="1"/>
</dbReference>
<keyword evidence="2" id="KW-0813">Transport</keyword>
<dbReference type="PROSITE" id="PS50850">
    <property type="entry name" value="MFS"/>
    <property type="match status" value="1"/>
</dbReference>
<feature type="transmembrane region" description="Helical" evidence="7">
    <location>
        <begin position="394"/>
        <end position="417"/>
    </location>
</feature>
<keyword evidence="10" id="KW-1185">Reference proteome</keyword>
<evidence type="ECO:0000256" key="2">
    <source>
        <dbReference type="ARBA" id="ARBA00022448"/>
    </source>
</evidence>
<sequence>MFGFRNKKEPHVPSPSTSDIEKDSTGIKNEANNFYNPNLPGTGQYGTAQYDELHAVCPPHTTERALMTKIDLRVIPFLCILYVFAFLDRVNIANARSFSLAKDLDLQNNEYNTALTIFFVPYILFEIPSNILLKKFSPRVWLSGCMFMFGVVCICQGLVTSYAGLLVTRFFLGVFEAGMFPGCFYLIGMWYKRSEAQRRYSFFFSSTTLAGAFGGLLASAIGKMDGIRNYHGWRWIFIIEGILTAVVALIFFFFIPSFPEDATWLQDSEREYIKARLQIDQGRSAAERKITVRDVGRVFKDFKVFLGGLMYFGLIIPAYGYAFFAPAILSTYKYSPIQTQLHSVPPWACAFAFAMLIAFCSDYAQHRFLFTILPILVSMAGFLILLFVHSNLPLQYAGLFLVAMGAYSAMPVIICWFNMNLGGHHRRAVGSAWQVGFGNVGGIIATYAFLAKDAPRYTAGLAICLGGLGVSALACCAYAAAVSWENGRRERAGVDVGLTEWEKTELGDMSPDYRYLL</sequence>
<dbReference type="Proteomes" id="UP000701801">
    <property type="component" value="Unassembled WGS sequence"/>
</dbReference>
<evidence type="ECO:0000256" key="5">
    <source>
        <dbReference type="ARBA" id="ARBA00023136"/>
    </source>
</evidence>
<evidence type="ECO:0000313" key="10">
    <source>
        <dbReference type="Proteomes" id="UP000701801"/>
    </source>
</evidence>
<evidence type="ECO:0000256" key="1">
    <source>
        <dbReference type="ARBA" id="ARBA00004141"/>
    </source>
</evidence>
<feature type="transmembrane region" description="Helical" evidence="7">
    <location>
        <begin position="140"/>
        <end position="164"/>
    </location>
</feature>